<dbReference type="InterPro" id="IPR027417">
    <property type="entry name" value="P-loop_NTPase"/>
</dbReference>
<dbReference type="InterPro" id="IPR003439">
    <property type="entry name" value="ABC_transporter-like_ATP-bd"/>
</dbReference>
<dbReference type="EMBL" id="AP024485">
    <property type="protein sequence ID" value="BCS87628.1"/>
    <property type="molecule type" value="Genomic_DNA"/>
</dbReference>
<dbReference type="SUPFAM" id="SSF52540">
    <property type="entry name" value="P-loop containing nucleoside triphosphate hydrolases"/>
    <property type="match status" value="1"/>
</dbReference>
<evidence type="ECO:0000256" key="1">
    <source>
        <dbReference type="ARBA" id="ARBA00022448"/>
    </source>
</evidence>
<dbReference type="Proteomes" id="UP001053296">
    <property type="component" value="Chromosome"/>
</dbReference>
<keyword evidence="6" id="KW-1185">Reference proteome</keyword>
<evidence type="ECO:0000313" key="5">
    <source>
        <dbReference type="EMBL" id="BCS87628.1"/>
    </source>
</evidence>
<dbReference type="RefSeq" id="WP_229594070.1">
    <property type="nucleotide sequence ID" value="NZ_AP024485.1"/>
</dbReference>
<organism evidence="5 6">
    <name type="scientific">Pseudodesulfovibrio sediminis</name>
    <dbReference type="NCBI Taxonomy" id="2810563"/>
    <lineage>
        <taxon>Bacteria</taxon>
        <taxon>Pseudomonadati</taxon>
        <taxon>Thermodesulfobacteriota</taxon>
        <taxon>Desulfovibrionia</taxon>
        <taxon>Desulfovibrionales</taxon>
        <taxon>Desulfovibrionaceae</taxon>
    </lineage>
</organism>
<keyword evidence="2" id="KW-0547">Nucleotide-binding</keyword>
<dbReference type="SMART" id="SM00382">
    <property type="entry name" value="AAA"/>
    <property type="match status" value="1"/>
</dbReference>
<dbReference type="PROSITE" id="PS50893">
    <property type="entry name" value="ABC_TRANSPORTER_2"/>
    <property type="match status" value="1"/>
</dbReference>
<dbReference type="InterPro" id="IPR017871">
    <property type="entry name" value="ABC_transporter-like_CS"/>
</dbReference>
<dbReference type="PROSITE" id="PS00211">
    <property type="entry name" value="ABC_TRANSPORTER_1"/>
    <property type="match status" value="1"/>
</dbReference>
<evidence type="ECO:0000313" key="6">
    <source>
        <dbReference type="Proteomes" id="UP001053296"/>
    </source>
</evidence>
<evidence type="ECO:0000256" key="3">
    <source>
        <dbReference type="ARBA" id="ARBA00022840"/>
    </source>
</evidence>
<keyword evidence="1" id="KW-0813">Transport</keyword>
<dbReference type="InterPro" id="IPR050166">
    <property type="entry name" value="ABC_transporter_ATP-bind"/>
</dbReference>
<dbReference type="GO" id="GO:0005524">
    <property type="term" value="F:ATP binding"/>
    <property type="evidence" value="ECO:0007669"/>
    <property type="project" value="UniProtKB-KW"/>
</dbReference>
<evidence type="ECO:0000259" key="4">
    <source>
        <dbReference type="PROSITE" id="PS50893"/>
    </source>
</evidence>
<gene>
    <name evidence="5" type="ORF">PSDVSF_08700</name>
</gene>
<proteinExistence type="predicted"/>
<dbReference type="Gene3D" id="3.40.50.300">
    <property type="entry name" value="P-loop containing nucleotide triphosphate hydrolases"/>
    <property type="match status" value="1"/>
</dbReference>
<protein>
    <submittedName>
        <fullName evidence="5">Nitrate/sulfonate/bicarbonate ABC transporter ATP-binding protein</fullName>
    </submittedName>
</protein>
<accession>A0ABN6ERX1</accession>
<dbReference type="Pfam" id="PF00005">
    <property type="entry name" value="ABC_tran"/>
    <property type="match status" value="1"/>
</dbReference>
<dbReference type="InterPro" id="IPR003593">
    <property type="entry name" value="AAA+_ATPase"/>
</dbReference>
<keyword evidence="3 5" id="KW-0067">ATP-binding</keyword>
<dbReference type="PANTHER" id="PTHR42788">
    <property type="entry name" value="TAURINE IMPORT ATP-BINDING PROTEIN-RELATED"/>
    <property type="match status" value="1"/>
</dbReference>
<evidence type="ECO:0000256" key="2">
    <source>
        <dbReference type="ARBA" id="ARBA00022741"/>
    </source>
</evidence>
<sequence length="226" mass="24887">MSAIIEMKGVHKRFGKRPVISGFNLTVKQGEVMGLLGPSGIGKSTVLRMIAGLERPDSGSIRVGTAHIGYVFQEARLLPWDTALNNVVLPLRALGQTRWEATDRARHFLKQMELSEFEKVYPHQLSGGMRQRIALARAFAISPDILLLDEPFTGLDRGLKETMKQLLESALLDSNTDVNGTAVIHVTHDPSELLDRTNRIVHLEQQSNAQCVGACLTKAIQQGQPS</sequence>
<name>A0ABN6ERX1_9BACT</name>
<dbReference type="PANTHER" id="PTHR42788:SF13">
    <property type="entry name" value="ALIPHATIC SULFONATES IMPORT ATP-BINDING PROTEIN SSUB"/>
    <property type="match status" value="1"/>
</dbReference>
<feature type="domain" description="ABC transporter" evidence="4">
    <location>
        <begin position="5"/>
        <end position="224"/>
    </location>
</feature>
<reference evidence="5" key="1">
    <citation type="journal article" date="2022" name="Arch. Microbiol.">
        <title>Pseudodesulfovibrio sediminis sp. nov., a mesophilic and neutrophilic sulfate-reducing bacterium isolated from sediment of a brackish lake.</title>
        <authorList>
            <person name="Takahashi A."/>
            <person name="Kojima H."/>
            <person name="Watanabe M."/>
            <person name="Fukui M."/>
        </authorList>
    </citation>
    <scope>NUCLEOTIDE SEQUENCE</scope>
    <source>
        <strain evidence="5">SF6</strain>
    </source>
</reference>